<keyword evidence="3" id="KW-1185">Reference proteome</keyword>
<name>A0AAE0NB92_9PEZI</name>
<reference evidence="2" key="1">
    <citation type="journal article" date="2023" name="Mol. Phylogenet. Evol.">
        <title>Genome-scale phylogeny and comparative genomics of the fungal order Sordariales.</title>
        <authorList>
            <person name="Hensen N."/>
            <person name="Bonometti L."/>
            <person name="Westerberg I."/>
            <person name="Brannstrom I.O."/>
            <person name="Guillou S."/>
            <person name="Cros-Aarteil S."/>
            <person name="Calhoun S."/>
            <person name="Haridas S."/>
            <person name="Kuo A."/>
            <person name="Mondo S."/>
            <person name="Pangilinan J."/>
            <person name="Riley R."/>
            <person name="LaButti K."/>
            <person name="Andreopoulos B."/>
            <person name="Lipzen A."/>
            <person name="Chen C."/>
            <person name="Yan M."/>
            <person name="Daum C."/>
            <person name="Ng V."/>
            <person name="Clum A."/>
            <person name="Steindorff A."/>
            <person name="Ohm R.A."/>
            <person name="Martin F."/>
            <person name="Silar P."/>
            <person name="Natvig D.O."/>
            <person name="Lalanne C."/>
            <person name="Gautier V."/>
            <person name="Ament-Velasquez S.L."/>
            <person name="Kruys A."/>
            <person name="Hutchinson M.I."/>
            <person name="Powell A.J."/>
            <person name="Barry K."/>
            <person name="Miller A.N."/>
            <person name="Grigoriev I.V."/>
            <person name="Debuchy R."/>
            <person name="Gladieux P."/>
            <person name="Hiltunen Thoren M."/>
            <person name="Johannesson H."/>
        </authorList>
    </citation>
    <scope>NUCLEOTIDE SEQUENCE</scope>
    <source>
        <strain evidence="2">CBS 958.72</strain>
    </source>
</reference>
<reference evidence="2" key="2">
    <citation type="submission" date="2023-06" db="EMBL/GenBank/DDBJ databases">
        <authorList>
            <consortium name="Lawrence Berkeley National Laboratory"/>
            <person name="Haridas S."/>
            <person name="Hensen N."/>
            <person name="Bonometti L."/>
            <person name="Westerberg I."/>
            <person name="Brannstrom I.O."/>
            <person name="Guillou S."/>
            <person name="Cros-Aarteil S."/>
            <person name="Calhoun S."/>
            <person name="Kuo A."/>
            <person name="Mondo S."/>
            <person name="Pangilinan J."/>
            <person name="Riley R."/>
            <person name="Labutti K."/>
            <person name="Andreopoulos B."/>
            <person name="Lipzen A."/>
            <person name="Chen C."/>
            <person name="Yanf M."/>
            <person name="Daum C."/>
            <person name="Ng V."/>
            <person name="Clum A."/>
            <person name="Steindorff A."/>
            <person name="Ohm R."/>
            <person name="Martin F."/>
            <person name="Silar P."/>
            <person name="Natvig D."/>
            <person name="Lalanne C."/>
            <person name="Gautier V."/>
            <person name="Ament-Velasquez S.L."/>
            <person name="Kruys A."/>
            <person name="Hutchinson M.I."/>
            <person name="Powell A.J."/>
            <person name="Barry K."/>
            <person name="Miller A.N."/>
            <person name="Grigoriev I.V."/>
            <person name="Debuchy R."/>
            <person name="Gladieux P."/>
            <person name="Thoren M.H."/>
            <person name="Johannesson H."/>
        </authorList>
    </citation>
    <scope>NUCLEOTIDE SEQUENCE</scope>
    <source>
        <strain evidence="2">CBS 958.72</strain>
    </source>
</reference>
<organism evidence="2 3">
    <name type="scientific">Lasiosphaeria ovina</name>
    <dbReference type="NCBI Taxonomy" id="92902"/>
    <lineage>
        <taxon>Eukaryota</taxon>
        <taxon>Fungi</taxon>
        <taxon>Dikarya</taxon>
        <taxon>Ascomycota</taxon>
        <taxon>Pezizomycotina</taxon>
        <taxon>Sordariomycetes</taxon>
        <taxon>Sordariomycetidae</taxon>
        <taxon>Sordariales</taxon>
        <taxon>Lasiosphaeriaceae</taxon>
        <taxon>Lasiosphaeria</taxon>
    </lineage>
</organism>
<evidence type="ECO:0000256" key="1">
    <source>
        <dbReference type="SAM" id="MobiDB-lite"/>
    </source>
</evidence>
<dbReference type="Proteomes" id="UP001287356">
    <property type="component" value="Unassembled WGS sequence"/>
</dbReference>
<sequence>MAHQPPWDLHKGLPLRNRLGTDQDAANLGDLGGEFHYASLNLPENLAAATPNGFGETVPVPVDAILDFSATYISESAPPVPSASSAAIPRPSGDLHYHFECKVRGWLESPGKRDLRLECLDEEEEAILAKIARSCRLNLRLEHSPYSNIKSSELRVAIFSRPSTGDRQAGIVAPRRQDHTSHPPAVEYARRLSHVPPAISPGWDYLFPDAPAPEYQPPDPWVLAQPFPPAVGVDHWGSNILEPPMLWADLNEYPGPSFVVQADPQLLPSLATTPAADLLAPYQTQFEGLSHIGVSVEGTDARPRTQIALQHPSRNLASPRTLGRNQIGSSLRKFFGACRSRDIDAAGGTCWPCRLARKRCDCDTPCRRCSGSKDAGIMCRRGPVWDSTLLPFLCPGRASQQTQPHQKQPQQRCSSPGAHSVLPEDLWPAARAISEARSRRKSDEKRMLRSGSRPGDGRNLRILVNVIAIEDKDLQGYFHTWETQLSYDFSYAGLITKIVWELIDNRQAARLIGSDAVDDLVGLLEAASRCEVRFPGRDAKNRLVFSSMSCLWYCLETLRLGCANLLRSNAHSSCSPKMCISPGIGGLNTEIPQYLDSLTGALLGKKRNDDSHWLLTFYSLCIQAYVRRALMGLEESWQSVCPGGENPTGVPSSANYLHTAVPLFSRISSQNRGKLEDEILQAQPPRSEYLGLASLGDLFNQRLSNPTSGAEGWDKWREEGIDRYLRRIFAINDAVPARADYSNDGYDSDRTVTSVPTTVANNRRNRDSKDSTGSSRVPRKKVHAATSFESIVTQVPPTLSELTATQTSIVAPTPKSAACSTFSHSSQYSMTSISDGTSFTGFSNTSSVSLSSSDDGSVFTYCNL</sequence>
<accession>A0AAE0NB92</accession>
<dbReference type="AlphaFoldDB" id="A0AAE0NB92"/>
<gene>
    <name evidence="2" type="ORF">B0T24DRAFT_618358</name>
</gene>
<dbReference type="EMBL" id="JAULSN010000003">
    <property type="protein sequence ID" value="KAK3376274.1"/>
    <property type="molecule type" value="Genomic_DNA"/>
</dbReference>
<evidence type="ECO:0000313" key="2">
    <source>
        <dbReference type="EMBL" id="KAK3376274.1"/>
    </source>
</evidence>
<proteinExistence type="predicted"/>
<feature type="compositionally biased region" description="Low complexity" evidence="1">
    <location>
        <begin position="400"/>
        <end position="411"/>
    </location>
</feature>
<comment type="caution">
    <text evidence="2">The sequence shown here is derived from an EMBL/GenBank/DDBJ whole genome shotgun (WGS) entry which is preliminary data.</text>
</comment>
<protein>
    <submittedName>
        <fullName evidence="2">Uncharacterized protein</fullName>
    </submittedName>
</protein>
<feature type="region of interest" description="Disordered" evidence="1">
    <location>
        <begin position="396"/>
        <end position="422"/>
    </location>
</feature>
<feature type="compositionally biased region" description="Polar residues" evidence="1">
    <location>
        <begin position="751"/>
        <end position="762"/>
    </location>
</feature>
<evidence type="ECO:0000313" key="3">
    <source>
        <dbReference type="Proteomes" id="UP001287356"/>
    </source>
</evidence>
<feature type="region of interest" description="Disordered" evidence="1">
    <location>
        <begin position="740"/>
        <end position="782"/>
    </location>
</feature>